<proteinExistence type="predicted"/>
<name>A0A7X4K9U7_9BURK</name>
<accession>A0A7X4K9U7</accession>
<comment type="caution">
    <text evidence="1">The sequence shown here is derived from an EMBL/GenBank/DDBJ whole genome shotgun (WGS) entry which is preliminary data.</text>
</comment>
<protein>
    <submittedName>
        <fullName evidence="1">Uncharacterized protein</fullName>
    </submittedName>
</protein>
<evidence type="ECO:0000313" key="1">
    <source>
        <dbReference type="EMBL" id="MYM65455.1"/>
    </source>
</evidence>
<organism evidence="1 2">
    <name type="scientific">Duganella rivi</name>
    <dbReference type="NCBI Taxonomy" id="2666083"/>
    <lineage>
        <taxon>Bacteria</taxon>
        <taxon>Pseudomonadati</taxon>
        <taxon>Pseudomonadota</taxon>
        <taxon>Betaproteobacteria</taxon>
        <taxon>Burkholderiales</taxon>
        <taxon>Oxalobacteraceae</taxon>
        <taxon>Telluria group</taxon>
        <taxon>Duganella</taxon>
    </lineage>
</organism>
<dbReference type="Proteomes" id="UP000450012">
    <property type="component" value="Unassembled WGS sequence"/>
</dbReference>
<gene>
    <name evidence="1" type="ORF">GTP45_01230</name>
</gene>
<dbReference type="EMBL" id="WWCK01000001">
    <property type="protein sequence ID" value="MYM65455.1"/>
    <property type="molecule type" value="Genomic_DNA"/>
</dbReference>
<dbReference type="RefSeq" id="WP_161012065.1">
    <property type="nucleotide sequence ID" value="NZ_WWCK01000001.1"/>
</dbReference>
<dbReference type="AlphaFoldDB" id="A0A7X4K9U7"/>
<evidence type="ECO:0000313" key="2">
    <source>
        <dbReference type="Proteomes" id="UP000450012"/>
    </source>
</evidence>
<reference evidence="1 2" key="1">
    <citation type="submission" date="2019-12" db="EMBL/GenBank/DDBJ databases">
        <title>Novel species isolated from a subtropical stream in China.</title>
        <authorList>
            <person name="Lu H."/>
        </authorList>
    </citation>
    <scope>NUCLEOTIDE SEQUENCE [LARGE SCALE GENOMIC DNA]</scope>
    <source>
        <strain evidence="1 2">FT55W</strain>
    </source>
</reference>
<sequence length="74" mass="7979">MALSVVMAIAALVGCSQRDDSDPPGGRSGLLIYTDNLTGCQYLSRPRFLLKPEPLAPRMRADGTQVCVQDSKAR</sequence>
<keyword evidence="2" id="KW-1185">Reference proteome</keyword>